<dbReference type="InterPro" id="IPR027417">
    <property type="entry name" value="P-loop_NTPase"/>
</dbReference>
<dbReference type="Gene3D" id="3.40.50.300">
    <property type="entry name" value="P-loop containing nucleotide triphosphate hydrolases"/>
    <property type="match status" value="1"/>
</dbReference>
<dbReference type="InterPro" id="IPR034139">
    <property type="entry name" value="TOPRIM_OLD"/>
</dbReference>
<feature type="domain" description="Endonuclease GajA/Old nuclease/RecF-like AAA" evidence="1">
    <location>
        <begin position="1"/>
        <end position="89"/>
    </location>
</feature>
<dbReference type="EMBL" id="QKXH01000007">
    <property type="protein sequence ID" value="PZX93150.1"/>
    <property type="molecule type" value="Genomic_DNA"/>
</dbReference>
<name>A0A2W7TWL0_9FLAO</name>
<dbReference type="OrthoDB" id="9792800at2"/>
<evidence type="ECO:0000313" key="3">
    <source>
        <dbReference type="EMBL" id="PZX93150.1"/>
    </source>
</evidence>
<feature type="domain" description="Endonuclease GajA/Old nuclease/RecF-like AAA" evidence="1">
    <location>
        <begin position="112"/>
        <end position="340"/>
    </location>
</feature>
<proteinExistence type="predicted"/>
<keyword evidence="3" id="KW-0540">Nuclease</keyword>
<reference evidence="3 4" key="1">
    <citation type="submission" date="2018-06" db="EMBL/GenBank/DDBJ databases">
        <title>Flavobacterium sp IMCC34762, genome.</title>
        <authorList>
            <person name="Joung Y."/>
            <person name="Cho J."/>
            <person name="Song J."/>
        </authorList>
    </citation>
    <scope>NUCLEOTIDE SEQUENCE [LARGE SCALE GENOMIC DNA]</scope>
    <source>
        <strain evidence="3 4">IMCC34762</strain>
    </source>
</reference>
<dbReference type="SUPFAM" id="SSF52540">
    <property type="entry name" value="P-loop containing nucleoside triphosphate hydrolases"/>
    <property type="match status" value="1"/>
</dbReference>
<evidence type="ECO:0000313" key="4">
    <source>
        <dbReference type="Proteomes" id="UP000249177"/>
    </source>
</evidence>
<dbReference type="GO" id="GO:0004519">
    <property type="term" value="F:endonuclease activity"/>
    <property type="evidence" value="ECO:0007669"/>
    <property type="project" value="UniProtKB-KW"/>
</dbReference>
<accession>A0A2W7TWL0</accession>
<dbReference type="PANTHER" id="PTHR43581">
    <property type="entry name" value="ATP/GTP PHOSPHATASE"/>
    <property type="match status" value="1"/>
</dbReference>
<dbReference type="CDD" id="cd01026">
    <property type="entry name" value="TOPRIM_OLD"/>
    <property type="match status" value="1"/>
</dbReference>
<gene>
    <name evidence="3" type="ORF">DOS84_12385</name>
</gene>
<dbReference type="Pfam" id="PF13175">
    <property type="entry name" value="AAA_15"/>
    <property type="match status" value="2"/>
</dbReference>
<sequence>MYLSKITINNYKGIGHLEVNFSSKINVIIGENGARKSALIDAIRLLYNIGEPIRELTVSNEDFHETISIDAAGALLINTSDLISISYEFRGLSPQQQGAFYEYMVIDPVNSKNDYARIELRYKKDKHNPKFSFFTGIIEGQKADYNTFQLFQHYYLSAIRDSTRDLLTTRGNLLGKVIKRLVEQKKTEEKFKEIIKEANDKLLKRPEVQETRDNINSNLKSIYKNTNNNQIGLHVEQSRIEYIVNVIKPYLPHDMKTGSDEGFNLMQNSLGFNNLIYIATVLGDIKERIKEDPIPHFSLLIEEPEAHIHPQLQLSLYNFLKESNSSENSQLFITTHSPTLTSKVPFSNLIVLDSDAYTVEEIFKERDSEKIIQDTSKKKPLLQDDINFKMKQLQRYIDVTKSQLFFAKSCLFVEGISEELLLSAFCNVEGFNLEDYSIEMVNVGGISFYPFMFLFNSTDNKKKLPKKIAIVTDDDRFPQSKEKEYNIDNLVADSYRNHIALHTSLIAPNTRNRIKNLESVANKQTNISVNVAFQTLEYDLCYSNIPDHLAALQNNFLYKYLKANCPDPVVHMDTYLSSLKSNFSKQEQEKLAILMWKCMPGKAVFAQDFALYIIENIAEAKTSFVVPPYIVKAFNHLKN</sequence>
<evidence type="ECO:0000259" key="1">
    <source>
        <dbReference type="Pfam" id="PF13175"/>
    </source>
</evidence>
<keyword evidence="3" id="KW-0255">Endonuclease</keyword>
<protein>
    <submittedName>
        <fullName evidence="3">ATP-dependent endonuclease</fullName>
    </submittedName>
</protein>
<dbReference type="Proteomes" id="UP000249177">
    <property type="component" value="Unassembled WGS sequence"/>
</dbReference>
<feature type="domain" description="OLD protein-like TOPRIM" evidence="2">
    <location>
        <begin position="405"/>
        <end position="475"/>
    </location>
</feature>
<dbReference type="PANTHER" id="PTHR43581:SF4">
    <property type="entry name" value="ATP_GTP PHOSPHATASE"/>
    <property type="match status" value="1"/>
</dbReference>
<dbReference type="Pfam" id="PF20469">
    <property type="entry name" value="OLD-like_TOPRIM"/>
    <property type="match status" value="1"/>
</dbReference>
<dbReference type="InterPro" id="IPR051396">
    <property type="entry name" value="Bact_Antivir_Def_Nuclease"/>
</dbReference>
<organism evidence="3 4">
    <name type="scientific">Flavobacterium aquariorum</name>
    <dbReference type="NCBI Taxonomy" id="2217670"/>
    <lineage>
        <taxon>Bacteria</taxon>
        <taxon>Pseudomonadati</taxon>
        <taxon>Bacteroidota</taxon>
        <taxon>Flavobacteriia</taxon>
        <taxon>Flavobacteriales</taxon>
        <taxon>Flavobacteriaceae</taxon>
        <taxon>Flavobacterium</taxon>
    </lineage>
</organism>
<comment type="caution">
    <text evidence="3">The sequence shown here is derived from an EMBL/GenBank/DDBJ whole genome shotgun (WGS) entry which is preliminary data.</text>
</comment>
<dbReference type="InterPro" id="IPR041685">
    <property type="entry name" value="AAA_GajA/Old/RecF-like"/>
</dbReference>
<dbReference type="RefSeq" id="WP_111410431.1">
    <property type="nucleotide sequence ID" value="NZ_QKXH01000007.1"/>
</dbReference>
<keyword evidence="4" id="KW-1185">Reference proteome</keyword>
<evidence type="ECO:0000259" key="2">
    <source>
        <dbReference type="Pfam" id="PF20469"/>
    </source>
</evidence>
<dbReference type="AlphaFoldDB" id="A0A2W7TWL0"/>
<keyword evidence="3" id="KW-0378">Hydrolase</keyword>